<evidence type="ECO:0000313" key="3">
    <source>
        <dbReference type="Proteomes" id="UP000264980"/>
    </source>
</evidence>
<sequence length="247" mass="28164">MTGRNRRNFSPGFRREAARLVLDQNDTAAAAATAMNVGKSTMDKWVRQLKEERAGKSPTASPMTPEQIEIRELKKRLQRIEMERDILKKATALLMSDSLNSLVEKLRVRFPVAVVCNVFGVHRSSYKYWRQPEKPDSARVTRLSLIGESCRGSNGFAGARNIAAMVTTKGVKLSRWRATTLMKERHLISCQQPGHQYKKASREHVELPNYLERQFAVTEPNQVWWGDVTFIRRHISSCASFIWCATA</sequence>
<dbReference type="PANTHER" id="PTHR46889">
    <property type="entry name" value="TRANSPOSASE INSF FOR INSERTION SEQUENCE IS3B-RELATED"/>
    <property type="match status" value="1"/>
</dbReference>
<dbReference type="GO" id="GO:0003677">
    <property type="term" value="F:DNA binding"/>
    <property type="evidence" value="ECO:0007669"/>
    <property type="project" value="InterPro"/>
</dbReference>
<dbReference type="InterPro" id="IPR050900">
    <property type="entry name" value="Transposase_IS3/IS150/IS904"/>
</dbReference>
<dbReference type="Pfam" id="PF01527">
    <property type="entry name" value="HTH_Tnp_1"/>
    <property type="match status" value="1"/>
</dbReference>
<name>A0A345CND8_9GAMM</name>
<evidence type="ECO:0000256" key="1">
    <source>
        <dbReference type="ARBA" id="ARBA00009964"/>
    </source>
</evidence>
<dbReference type="SUPFAM" id="SSF46689">
    <property type="entry name" value="Homeodomain-like"/>
    <property type="match status" value="1"/>
</dbReference>
<dbReference type="GO" id="GO:0006313">
    <property type="term" value="P:DNA transposition"/>
    <property type="evidence" value="ECO:0007669"/>
    <property type="project" value="InterPro"/>
</dbReference>
<dbReference type="EMBL" id="CP013970">
    <property type="protein sequence ID" value="AXF74955.1"/>
    <property type="molecule type" value="Genomic_DNA"/>
</dbReference>
<dbReference type="InterPro" id="IPR009057">
    <property type="entry name" value="Homeodomain-like_sf"/>
</dbReference>
<comment type="similarity">
    <text evidence="1">Belongs to the transposase 8 family.</text>
</comment>
<accession>A0A345CND8</accession>
<dbReference type="GO" id="GO:0004803">
    <property type="term" value="F:transposase activity"/>
    <property type="evidence" value="ECO:0007669"/>
    <property type="project" value="InterPro"/>
</dbReference>
<dbReference type="AlphaFoldDB" id="A0A345CND8"/>
<dbReference type="PANTHER" id="PTHR46889:SF4">
    <property type="entry name" value="TRANSPOSASE INSO FOR INSERTION SEQUENCE ELEMENT IS911B-RELATED"/>
    <property type="match status" value="1"/>
</dbReference>
<dbReference type="InterPro" id="IPR002514">
    <property type="entry name" value="Transposase_8"/>
</dbReference>
<reference evidence="2 3" key="1">
    <citation type="submission" date="2016-01" db="EMBL/GenBank/DDBJ databases">
        <authorList>
            <person name="Oliw E.H."/>
        </authorList>
    </citation>
    <scope>NUCLEOTIDE SEQUENCE [LARGE SCALE GENOMIC DNA]</scope>
    <source>
        <strain evidence="2 3">MDcuke</strain>
    </source>
</reference>
<dbReference type="Proteomes" id="UP000264980">
    <property type="component" value="Chromosome"/>
</dbReference>
<protein>
    <submittedName>
        <fullName evidence="2">Transposase</fullName>
    </submittedName>
</protein>
<organism evidence="2 3">
    <name type="scientific">Erwinia tracheiphila</name>
    <dbReference type="NCBI Taxonomy" id="65700"/>
    <lineage>
        <taxon>Bacteria</taxon>
        <taxon>Pseudomonadati</taxon>
        <taxon>Pseudomonadota</taxon>
        <taxon>Gammaproteobacteria</taxon>
        <taxon>Enterobacterales</taxon>
        <taxon>Erwiniaceae</taxon>
        <taxon>Erwinia</taxon>
    </lineage>
</organism>
<evidence type="ECO:0000313" key="2">
    <source>
        <dbReference type="EMBL" id="AXF74955.1"/>
    </source>
</evidence>
<dbReference type="Gene3D" id="1.10.10.60">
    <property type="entry name" value="Homeodomain-like"/>
    <property type="match status" value="1"/>
</dbReference>
<gene>
    <name evidence="2" type="ORF">AV903_00685</name>
</gene>
<proteinExistence type="inferred from homology"/>